<feature type="transmembrane region" description="Helical" evidence="1">
    <location>
        <begin position="393"/>
        <end position="412"/>
    </location>
</feature>
<protein>
    <submittedName>
        <fullName evidence="3">Aste57867_20234 protein</fullName>
    </submittedName>
</protein>
<evidence type="ECO:0000313" key="2">
    <source>
        <dbReference type="EMBL" id="KAF0688120.1"/>
    </source>
</evidence>
<keyword evidence="1" id="KW-0812">Transmembrane</keyword>
<name>A0A485LF39_9STRA</name>
<evidence type="ECO:0000256" key="1">
    <source>
        <dbReference type="SAM" id="Phobius"/>
    </source>
</evidence>
<proteinExistence type="predicted"/>
<reference evidence="2" key="2">
    <citation type="submission" date="2019-06" db="EMBL/GenBank/DDBJ databases">
        <title>Genomics analysis of Aphanomyces spp. identifies a new class of oomycete effector associated with host adaptation.</title>
        <authorList>
            <person name="Gaulin E."/>
        </authorList>
    </citation>
    <scope>NUCLEOTIDE SEQUENCE</scope>
    <source>
        <strain evidence="2">CBS 578.67</strain>
    </source>
</reference>
<sequence>MTLSHSNGSYHFASQSTFQMYWGLASDLWAVSQNTTLIGGQSLIRTSGSYAFANKSMFTLLAQNGTLVTPLGAAFTLVQSTIGPFGSIDMRNIPCPASVKHFVAAGLEVLRRTLITNMAAMAGYLQISGGFGTALKAFPTTFTAAYKWLGLGGSILCPEYVSGDYVLTGLVKLTGRAVVCGQKVITLLSPSKSNGVVAAIASGLSQPDVNISEVCAHETTQIDCATKCLGPTASFIQAFISQRDTAELRTAAAAALVDVWSLNATILQYVQANSTLPLQMFSYKLFDPADPTFTFWAWLHVLEWAVGQREVVRFEGDVGYMNLITEVQPSLRQNIQPHEFPTTMALYIRTGVQYVTGVLLGIAVGIALYILASEGSVEASNLMKMNRVAGIVWVGRPLLLLRGVTALALLSTGTLELHLKDNFLSHFRVVDVPWYKTTLAAGESTWLVYIINDLLMVWTKEEFTPLYASTSSLFTWLVVAILTLAMPVVHHATVAPTCHVDHVDFQVVCASGVVVIGQVTRFYWLLGIVAFVNVVCYLRVRIFHRRLGDTSDASKASSLLLCAGAKFLFHRSDWLHGNVYCLDPASALMNGLVSLRWRQFICIFDIKLWRTFVIEKNIQDTTPPHMWTALALTE</sequence>
<keyword evidence="4" id="KW-1185">Reference proteome</keyword>
<reference evidence="3 4" key="1">
    <citation type="submission" date="2019-03" db="EMBL/GenBank/DDBJ databases">
        <authorList>
            <person name="Gaulin E."/>
            <person name="Dumas B."/>
        </authorList>
    </citation>
    <scope>NUCLEOTIDE SEQUENCE [LARGE SCALE GENOMIC DNA]</scope>
    <source>
        <strain evidence="3">CBS 568.67</strain>
    </source>
</reference>
<keyword evidence="1" id="KW-0472">Membrane</keyword>
<feature type="transmembrane region" description="Helical" evidence="1">
    <location>
        <begin position="522"/>
        <end position="540"/>
    </location>
</feature>
<dbReference type="Proteomes" id="UP000332933">
    <property type="component" value="Unassembled WGS sequence"/>
</dbReference>
<dbReference type="EMBL" id="VJMH01006761">
    <property type="protein sequence ID" value="KAF0688120.1"/>
    <property type="molecule type" value="Genomic_DNA"/>
</dbReference>
<organism evidence="3 4">
    <name type="scientific">Aphanomyces stellatus</name>
    <dbReference type="NCBI Taxonomy" id="120398"/>
    <lineage>
        <taxon>Eukaryota</taxon>
        <taxon>Sar</taxon>
        <taxon>Stramenopiles</taxon>
        <taxon>Oomycota</taxon>
        <taxon>Saprolegniomycetes</taxon>
        <taxon>Saprolegniales</taxon>
        <taxon>Verrucalvaceae</taxon>
        <taxon>Aphanomyces</taxon>
    </lineage>
</organism>
<dbReference type="AlphaFoldDB" id="A0A485LF39"/>
<keyword evidence="1" id="KW-1133">Transmembrane helix</keyword>
<evidence type="ECO:0000313" key="4">
    <source>
        <dbReference type="Proteomes" id="UP000332933"/>
    </source>
</evidence>
<feature type="transmembrane region" description="Helical" evidence="1">
    <location>
        <begin position="432"/>
        <end position="451"/>
    </location>
</feature>
<feature type="transmembrane region" description="Helical" evidence="1">
    <location>
        <begin position="463"/>
        <end position="486"/>
    </location>
</feature>
<evidence type="ECO:0000313" key="3">
    <source>
        <dbReference type="EMBL" id="VFT96925.1"/>
    </source>
</evidence>
<feature type="transmembrane region" description="Helical" evidence="1">
    <location>
        <begin position="351"/>
        <end position="372"/>
    </location>
</feature>
<dbReference type="EMBL" id="CAADRA010006784">
    <property type="protein sequence ID" value="VFT96925.1"/>
    <property type="molecule type" value="Genomic_DNA"/>
</dbReference>
<accession>A0A485LF39</accession>
<gene>
    <name evidence="3" type="primary">Aste57867_20234</name>
    <name evidence="2" type="ORF">As57867_020168</name>
    <name evidence="3" type="ORF">ASTE57867_20234</name>
</gene>